<dbReference type="Proteomes" id="UP000036987">
    <property type="component" value="Unassembled WGS sequence"/>
</dbReference>
<dbReference type="InterPro" id="IPR048382">
    <property type="entry name" value="BCAS3_WD40"/>
</dbReference>
<dbReference type="EMBL" id="LFYR01001913">
    <property type="protein sequence ID" value="KMZ58600.1"/>
    <property type="molecule type" value="Genomic_DNA"/>
</dbReference>
<dbReference type="Pfam" id="PF12490">
    <property type="entry name" value="BCAS3"/>
    <property type="match status" value="1"/>
</dbReference>
<evidence type="ECO:0000256" key="2">
    <source>
        <dbReference type="SAM" id="MobiDB-lite"/>
    </source>
</evidence>
<dbReference type="PANTHER" id="PTHR13268:SF7">
    <property type="entry name" value="AUTOPHAGY-RELATED PROTEIN 18F"/>
    <property type="match status" value="1"/>
</dbReference>
<evidence type="ECO:0000313" key="5">
    <source>
        <dbReference type="EMBL" id="KMZ58600.1"/>
    </source>
</evidence>
<dbReference type="InterPro" id="IPR015943">
    <property type="entry name" value="WD40/YVTN_repeat-like_dom_sf"/>
</dbReference>
<proteinExistence type="predicted"/>
<dbReference type="InterPro" id="IPR022175">
    <property type="entry name" value="BCAS3_dom"/>
</dbReference>
<feature type="domain" description="BCAS3 WD40" evidence="4">
    <location>
        <begin position="60"/>
        <end position="478"/>
    </location>
</feature>
<dbReference type="InterPro" id="IPR045142">
    <property type="entry name" value="BCAS3-like"/>
</dbReference>
<comment type="subcellular location">
    <subcellularLocation>
        <location evidence="1">Preautophagosomal structure</location>
    </subcellularLocation>
</comment>
<dbReference type="GO" id="GO:0006914">
    <property type="term" value="P:autophagy"/>
    <property type="evidence" value="ECO:0007669"/>
    <property type="project" value="InterPro"/>
</dbReference>
<comment type="caution">
    <text evidence="5">The sequence shown here is derived from an EMBL/GenBank/DDBJ whole genome shotgun (WGS) entry which is preliminary data.</text>
</comment>
<dbReference type="InterPro" id="IPR036322">
    <property type="entry name" value="WD40_repeat_dom_sf"/>
</dbReference>
<accession>A0A0K9NRL2</accession>
<protein>
    <submittedName>
        <fullName evidence="5">Putative Breast carcinoma amplified sequence</fullName>
    </submittedName>
</protein>
<dbReference type="SMART" id="SM00320">
    <property type="entry name" value="WD40"/>
    <property type="match status" value="3"/>
</dbReference>
<name>A0A0K9NRL2_ZOSMR</name>
<dbReference type="AlphaFoldDB" id="A0A0K9NRL2"/>
<dbReference type="PANTHER" id="PTHR13268">
    <property type="entry name" value="BREAST CARCINOMA AMPLIFIED SEQUENCE 3"/>
    <property type="match status" value="1"/>
</dbReference>
<dbReference type="GO" id="GO:0042594">
    <property type="term" value="P:response to starvation"/>
    <property type="evidence" value="ECO:0000318"/>
    <property type="project" value="GO_Central"/>
</dbReference>
<dbReference type="OMA" id="HMYISEV"/>
<reference evidence="6" key="1">
    <citation type="journal article" date="2016" name="Nature">
        <title>The genome of the seagrass Zostera marina reveals angiosperm adaptation to the sea.</title>
        <authorList>
            <person name="Olsen J.L."/>
            <person name="Rouze P."/>
            <person name="Verhelst B."/>
            <person name="Lin Y.-C."/>
            <person name="Bayer T."/>
            <person name="Collen J."/>
            <person name="Dattolo E."/>
            <person name="De Paoli E."/>
            <person name="Dittami S."/>
            <person name="Maumus F."/>
            <person name="Michel G."/>
            <person name="Kersting A."/>
            <person name="Lauritano C."/>
            <person name="Lohaus R."/>
            <person name="Toepel M."/>
            <person name="Tonon T."/>
            <person name="Vanneste K."/>
            <person name="Amirebrahimi M."/>
            <person name="Brakel J."/>
            <person name="Bostroem C."/>
            <person name="Chovatia M."/>
            <person name="Grimwood J."/>
            <person name="Jenkins J.W."/>
            <person name="Jueterbock A."/>
            <person name="Mraz A."/>
            <person name="Stam W.T."/>
            <person name="Tice H."/>
            <person name="Bornberg-Bauer E."/>
            <person name="Green P.J."/>
            <person name="Pearson G.A."/>
            <person name="Procaccini G."/>
            <person name="Duarte C.M."/>
            <person name="Schmutz J."/>
            <person name="Reusch T.B.H."/>
            <person name="Van de Peer Y."/>
        </authorList>
    </citation>
    <scope>NUCLEOTIDE SEQUENCE [LARGE SCALE GENOMIC DNA]</scope>
    <source>
        <strain evidence="6">cv. Finnish</strain>
    </source>
</reference>
<gene>
    <name evidence="5" type="ORF">ZOSMA_75G00330</name>
</gene>
<feature type="region of interest" description="Disordered" evidence="2">
    <location>
        <begin position="491"/>
        <end position="513"/>
    </location>
</feature>
<evidence type="ECO:0000259" key="3">
    <source>
        <dbReference type="Pfam" id="PF12490"/>
    </source>
</evidence>
<dbReference type="OrthoDB" id="25778at2759"/>
<dbReference type="STRING" id="29655.A0A0K9NRL2"/>
<dbReference type="InterPro" id="IPR001680">
    <property type="entry name" value="WD40_rpt"/>
</dbReference>
<dbReference type="GO" id="GO:0005737">
    <property type="term" value="C:cytoplasm"/>
    <property type="evidence" value="ECO:0000318"/>
    <property type="project" value="GO_Central"/>
</dbReference>
<dbReference type="SUPFAM" id="SSF50978">
    <property type="entry name" value="WD40 repeat-like"/>
    <property type="match status" value="1"/>
</dbReference>
<sequence>MKNAGHIGGVVPRSAVKGNGGFFSLRSISGYLRIVSSGASTVASTVKSAGVSVVSSLAEDDTLRDQVHWAGFDSLEIEDNVCRQVLLLGYRSGFEVWDVEEADDVRKLASRRDGPISFLQVQKSPIASKRSQDVFSDVRPLLVVAGDGSTSNGLSNHDRIISHASNESQELGNGDFIPTSIQFFSLKSNAFIHVLKFRSAIYSIRCSPRVVAVLQASQIHCFDAATLEREYTIITNPIVSGPSGPGGMGYGPLAVGSRWLAYSGSPVAISNTGRVSPQHLTSATHFSTTLSNGNIVAHYAKESSKQLASGIVTLGDMGYKKLSRYCSEVLLQDENNSLKQRSPNAKTNGTINVHPPDTENVGMVIVRDLVSKSVVAQFRAHRSPISALCFNPSGTLLVTASIHGHNINIFHVIPSSSGSSTATASSGTYVHLYRLQRGFTNAVIQDISFSDDSEYIMISSSRGTSHLFALSLSGDSPSHPYNISVVNGSNGSSLTTKSSVRWPPGSGSSKSNQNNIFSTGLPITLSVISRIKNGSNGWKGAVSGAAAAATGKINPLCGAIASTFHNCKGTGVHPDLNSLRTKCYLLVFSPSGCIIQYVLRHSVGVESGTDLPGLNFGSNELSQDTNTGILVEALQKWDVCHKQNRRDHDDDIDIYGEKKGTTIHPIDSVAENKKLTTEEKLRLYISEVELHMHPVRVPLWARRDIYFQVMTDDFSKDNIASSSKGEIEIERIPTRTVEARSTDLKPAFDYLHMPRYQQPRLNAVEINQNGTFASQKSGLSDDVLLSHRSFSDCISECIVNELPNFVESSWSEHASSESGVNFVNNCDTTSVNNPLMCVNNSEGPKA</sequence>
<evidence type="ECO:0000259" key="4">
    <source>
        <dbReference type="Pfam" id="PF21034"/>
    </source>
</evidence>
<dbReference type="GO" id="GO:0000407">
    <property type="term" value="C:phagophore assembly site"/>
    <property type="evidence" value="ECO:0007669"/>
    <property type="project" value="UniProtKB-SubCell"/>
</dbReference>
<feature type="domain" description="BCAS3" evidence="3">
    <location>
        <begin position="620"/>
        <end position="749"/>
    </location>
</feature>
<organism evidence="5 6">
    <name type="scientific">Zostera marina</name>
    <name type="common">Eelgrass</name>
    <dbReference type="NCBI Taxonomy" id="29655"/>
    <lineage>
        <taxon>Eukaryota</taxon>
        <taxon>Viridiplantae</taxon>
        <taxon>Streptophyta</taxon>
        <taxon>Embryophyta</taxon>
        <taxon>Tracheophyta</taxon>
        <taxon>Spermatophyta</taxon>
        <taxon>Magnoliopsida</taxon>
        <taxon>Liliopsida</taxon>
        <taxon>Zosteraceae</taxon>
        <taxon>Zostera</taxon>
    </lineage>
</organism>
<keyword evidence="6" id="KW-1185">Reference proteome</keyword>
<dbReference type="Pfam" id="PF21034">
    <property type="entry name" value="BCAS3_WD40"/>
    <property type="match status" value="1"/>
</dbReference>
<evidence type="ECO:0000313" key="6">
    <source>
        <dbReference type="Proteomes" id="UP000036987"/>
    </source>
</evidence>
<evidence type="ECO:0000256" key="1">
    <source>
        <dbReference type="ARBA" id="ARBA00004329"/>
    </source>
</evidence>
<dbReference type="Gene3D" id="2.130.10.10">
    <property type="entry name" value="YVTN repeat-like/Quinoprotein amine dehydrogenase"/>
    <property type="match status" value="1"/>
</dbReference>